<proteinExistence type="inferred from homology"/>
<evidence type="ECO:0000313" key="5">
    <source>
        <dbReference type="EMBL" id="UUX33645.1"/>
    </source>
</evidence>
<reference evidence="5 6" key="1">
    <citation type="submission" date="2022-08" db="EMBL/GenBank/DDBJ databases">
        <title>Aerococcaceae sp. nov isolated from spoiled eye mask.</title>
        <authorList>
            <person name="Zhou G."/>
            <person name="Xie X.-B."/>
            <person name="Shi Q.-S."/>
            <person name="Wang Y.-S."/>
            <person name="Wen X."/>
            <person name="Peng H."/>
            <person name="Yang X.-J."/>
            <person name="Tao H.-B."/>
            <person name="Huang X.-M."/>
        </authorList>
    </citation>
    <scope>NUCLEOTIDE SEQUENCE [LARGE SCALE GENOMIC DNA]</scope>
    <source>
        <strain evidence="6">DM20194951</strain>
    </source>
</reference>
<dbReference type="EMBL" id="CP102453">
    <property type="protein sequence ID" value="UUX33645.1"/>
    <property type="molecule type" value="Genomic_DNA"/>
</dbReference>
<dbReference type="InterPro" id="IPR008218">
    <property type="entry name" value="ATPase_V1-cplx_f_g_su"/>
</dbReference>
<name>A0ABY5P5J5_9LACT</name>
<protein>
    <recommendedName>
        <fullName evidence="4">V-type ATP synthase subunit F</fullName>
    </recommendedName>
    <alternativeName>
        <fullName evidence="4">V-ATPase subunit F</fullName>
    </alternativeName>
</protein>
<evidence type="ECO:0000256" key="1">
    <source>
        <dbReference type="ARBA" id="ARBA00010148"/>
    </source>
</evidence>
<dbReference type="RefSeq" id="WP_313793149.1">
    <property type="nucleotide sequence ID" value="NZ_CP102453.1"/>
</dbReference>
<dbReference type="Proteomes" id="UP001315967">
    <property type="component" value="Chromosome"/>
</dbReference>
<keyword evidence="2 4" id="KW-0813">Transport</keyword>
<evidence type="ECO:0000256" key="2">
    <source>
        <dbReference type="ARBA" id="ARBA00022448"/>
    </source>
</evidence>
<keyword evidence="4" id="KW-0375">Hydrogen ion transport</keyword>
<evidence type="ECO:0000313" key="6">
    <source>
        <dbReference type="Proteomes" id="UP001315967"/>
    </source>
</evidence>
<gene>
    <name evidence="4" type="primary">atpF</name>
    <name evidence="5" type="ORF">NRE15_12165</name>
</gene>
<comment type="function">
    <text evidence="4">Produces ATP from ADP in the presence of a proton gradient across the membrane.</text>
</comment>
<evidence type="ECO:0000256" key="4">
    <source>
        <dbReference type="HAMAP-Rule" id="MF_00312"/>
    </source>
</evidence>
<dbReference type="Pfam" id="PF01990">
    <property type="entry name" value="ATP-synt_F"/>
    <property type="match status" value="1"/>
</dbReference>
<dbReference type="Gene3D" id="3.40.50.10580">
    <property type="entry name" value="ATPase, V1 complex, subunit F"/>
    <property type="match status" value="1"/>
</dbReference>
<evidence type="ECO:0000256" key="3">
    <source>
        <dbReference type="ARBA" id="ARBA00023065"/>
    </source>
</evidence>
<dbReference type="InterPro" id="IPR036906">
    <property type="entry name" value="ATPase_V1_fsu_sf"/>
</dbReference>
<comment type="similarity">
    <text evidence="1 4">Belongs to the V-ATPase F subunit family.</text>
</comment>
<dbReference type="HAMAP" id="MF_00312">
    <property type="entry name" value="ATP_synth_F_arch"/>
    <property type="match status" value="1"/>
</dbReference>
<dbReference type="SUPFAM" id="SSF159468">
    <property type="entry name" value="AtpF-like"/>
    <property type="match status" value="1"/>
</dbReference>
<dbReference type="InterPro" id="IPR022944">
    <property type="entry name" value="ATPase_V1-cplx_fsu_bac/arc"/>
</dbReference>
<keyword evidence="4" id="KW-0066">ATP synthesis</keyword>
<sequence length="103" mass="11543">MSHKIAVIGDKDSVLAFKMIGFEVFFAADANEARGHLDDLAREDYGIIFLTEQLGIQIPDALERYNQRITPAIILIPNRTGTNHFGEERFAENVERAVGIKIV</sequence>
<dbReference type="NCBIfam" id="NF002384">
    <property type="entry name" value="PRK01395.1"/>
    <property type="match status" value="1"/>
</dbReference>
<keyword evidence="3 4" id="KW-0406">Ion transport</keyword>
<accession>A0ABY5P5J5</accession>
<keyword evidence="6" id="KW-1185">Reference proteome</keyword>
<organism evidence="5 6">
    <name type="scientific">Fundicoccus culcitae</name>
    <dbReference type="NCBI Taxonomy" id="2969821"/>
    <lineage>
        <taxon>Bacteria</taxon>
        <taxon>Bacillati</taxon>
        <taxon>Bacillota</taxon>
        <taxon>Bacilli</taxon>
        <taxon>Lactobacillales</taxon>
        <taxon>Aerococcaceae</taxon>
        <taxon>Fundicoccus</taxon>
    </lineage>
</organism>